<dbReference type="Proteomes" id="UP000005408">
    <property type="component" value="Unassembled WGS sequence"/>
</dbReference>
<dbReference type="EnsemblMetazoa" id="G18825.1">
    <property type="protein sequence ID" value="G18825.1:cds"/>
    <property type="gene ID" value="G18825"/>
</dbReference>
<keyword evidence="2" id="KW-1185">Reference proteome</keyword>
<name>A0A8W8JFV9_MAGGI</name>
<dbReference type="AlphaFoldDB" id="A0A8W8JFV9"/>
<protein>
    <submittedName>
        <fullName evidence="1">Uncharacterized protein</fullName>
    </submittedName>
</protein>
<evidence type="ECO:0000313" key="1">
    <source>
        <dbReference type="EnsemblMetazoa" id="G18825.1:cds"/>
    </source>
</evidence>
<organism evidence="1 2">
    <name type="scientific">Magallana gigas</name>
    <name type="common">Pacific oyster</name>
    <name type="synonym">Crassostrea gigas</name>
    <dbReference type="NCBI Taxonomy" id="29159"/>
    <lineage>
        <taxon>Eukaryota</taxon>
        <taxon>Metazoa</taxon>
        <taxon>Spiralia</taxon>
        <taxon>Lophotrochozoa</taxon>
        <taxon>Mollusca</taxon>
        <taxon>Bivalvia</taxon>
        <taxon>Autobranchia</taxon>
        <taxon>Pteriomorphia</taxon>
        <taxon>Ostreida</taxon>
        <taxon>Ostreoidea</taxon>
        <taxon>Ostreidae</taxon>
        <taxon>Magallana</taxon>
    </lineage>
</organism>
<sequence length="139" mass="15562">MIGNENRNNGFSGKDGGNVETDVIDNKKLTGGKCQMSCGHFTAPDSLFHYAMKELPCSSDSCLQCPGCKDEVWNVDELETKCNMSPDEKLFFYYVVFINKRTDDLKRGYKNYDSMPCLSNLDPSLEFQTVGTAKSLSEL</sequence>
<proteinExistence type="predicted"/>
<evidence type="ECO:0000313" key="2">
    <source>
        <dbReference type="Proteomes" id="UP000005408"/>
    </source>
</evidence>
<accession>A0A8W8JFV9</accession>
<reference evidence="1" key="1">
    <citation type="submission" date="2022-08" db="UniProtKB">
        <authorList>
            <consortium name="EnsemblMetazoa"/>
        </authorList>
    </citation>
    <scope>IDENTIFICATION</scope>
    <source>
        <strain evidence="1">05x7-T-G4-1.051#20</strain>
    </source>
</reference>